<dbReference type="Gene3D" id="3.30.70.270">
    <property type="match status" value="1"/>
</dbReference>
<name>A0A1I3QA25_9HYPH</name>
<dbReference type="PANTHER" id="PTHR45138:SF9">
    <property type="entry name" value="DIGUANYLATE CYCLASE DGCM-RELATED"/>
    <property type="match status" value="1"/>
</dbReference>
<dbReference type="GO" id="GO:1902201">
    <property type="term" value="P:negative regulation of bacterial-type flagellum-dependent cell motility"/>
    <property type="evidence" value="ECO:0007669"/>
    <property type="project" value="TreeGrafter"/>
</dbReference>
<dbReference type="PROSITE" id="PS50887">
    <property type="entry name" value="GGDEF"/>
    <property type="match status" value="1"/>
</dbReference>
<dbReference type="SMART" id="SM00267">
    <property type="entry name" value="GGDEF"/>
    <property type="match status" value="1"/>
</dbReference>
<dbReference type="RefSeq" id="WP_175556714.1">
    <property type="nucleotide sequence ID" value="NZ_FORF01000014.1"/>
</dbReference>
<organism evidence="5 6">
    <name type="scientific">Aquamicrobium aerolatum DSM 21857</name>
    <dbReference type="NCBI Taxonomy" id="1121003"/>
    <lineage>
        <taxon>Bacteria</taxon>
        <taxon>Pseudomonadati</taxon>
        <taxon>Pseudomonadota</taxon>
        <taxon>Alphaproteobacteria</taxon>
        <taxon>Hyphomicrobiales</taxon>
        <taxon>Phyllobacteriaceae</taxon>
        <taxon>Aerobium</taxon>
    </lineage>
</organism>
<evidence type="ECO:0000313" key="6">
    <source>
        <dbReference type="Proteomes" id="UP000242763"/>
    </source>
</evidence>
<dbReference type="CDD" id="cd01949">
    <property type="entry name" value="GGDEF"/>
    <property type="match status" value="1"/>
</dbReference>
<keyword evidence="3" id="KW-1133">Transmembrane helix</keyword>
<dbReference type="InterPro" id="IPR043128">
    <property type="entry name" value="Rev_trsase/Diguanyl_cyclase"/>
</dbReference>
<feature type="transmembrane region" description="Helical" evidence="3">
    <location>
        <begin position="53"/>
        <end position="71"/>
    </location>
</feature>
<evidence type="ECO:0000313" key="5">
    <source>
        <dbReference type="EMBL" id="SFJ30758.1"/>
    </source>
</evidence>
<protein>
    <recommendedName>
        <fullName evidence="1">diguanylate cyclase</fullName>
        <ecNumber evidence="1">2.7.7.65</ecNumber>
    </recommendedName>
</protein>
<dbReference type="PANTHER" id="PTHR45138">
    <property type="entry name" value="REGULATORY COMPONENTS OF SENSORY TRANSDUCTION SYSTEM"/>
    <property type="match status" value="1"/>
</dbReference>
<dbReference type="SUPFAM" id="SSF55073">
    <property type="entry name" value="Nucleotide cyclase"/>
    <property type="match status" value="1"/>
</dbReference>
<dbReference type="STRING" id="1121003.SAMN03080618_02603"/>
<feature type="transmembrane region" description="Helical" evidence="3">
    <location>
        <begin position="20"/>
        <end position="41"/>
    </location>
</feature>
<dbReference type="GO" id="GO:0043709">
    <property type="term" value="P:cell adhesion involved in single-species biofilm formation"/>
    <property type="evidence" value="ECO:0007669"/>
    <property type="project" value="TreeGrafter"/>
</dbReference>
<keyword evidence="6" id="KW-1185">Reference proteome</keyword>
<evidence type="ECO:0000256" key="3">
    <source>
        <dbReference type="SAM" id="Phobius"/>
    </source>
</evidence>
<dbReference type="GO" id="GO:0052621">
    <property type="term" value="F:diguanylate cyclase activity"/>
    <property type="evidence" value="ECO:0007669"/>
    <property type="project" value="UniProtKB-EC"/>
</dbReference>
<gene>
    <name evidence="5" type="ORF">SAMN03080618_02603</name>
</gene>
<keyword evidence="3" id="KW-0472">Membrane</keyword>
<evidence type="ECO:0000259" key="4">
    <source>
        <dbReference type="PROSITE" id="PS50887"/>
    </source>
</evidence>
<dbReference type="EC" id="2.7.7.65" evidence="1"/>
<sequence>MRSSDSRGAFSIRGLARVVAWTLSGTSVAVCIAVAYHWFVFRQFGDDVLRESISSAIVLPIVIGGPFFFYLNHKLRELAIANRRLRDLASRDSLTGSLSRSAFSALVETRLEAACARNAPGGALLVVDVDHFKVVNDRFGHDSGDEALRLISEAMASVLRRDDVIGRLGGEEFGIHLPDANGAVMAKVAERVRMAVACVDFRPDGRPHPISVSIGGAIHDGQANFPQVFRVADQNLLLAKREGRDRIRVNAPPRLVPSAATLIDAP</sequence>
<dbReference type="Pfam" id="PF00990">
    <property type="entry name" value="GGDEF"/>
    <property type="match status" value="1"/>
</dbReference>
<dbReference type="Proteomes" id="UP000242763">
    <property type="component" value="Unassembled WGS sequence"/>
</dbReference>
<dbReference type="InterPro" id="IPR000160">
    <property type="entry name" value="GGDEF_dom"/>
</dbReference>
<reference evidence="6" key="1">
    <citation type="submission" date="2016-10" db="EMBL/GenBank/DDBJ databases">
        <authorList>
            <person name="Varghese N."/>
            <person name="Submissions S."/>
        </authorList>
    </citation>
    <scope>NUCLEOTIDE SEQUENCE [LARGE SCALE GENOMIC DNA]</scope>
    <source>
        <strain evidence="6">DSM 21857</strain>
    </source>
</reference>
<dbReference type="AlphaFoldDB" id="A0A1I3QA25"/>
<keyword evidence="3" id="KW-0812">Transmembrane</keyword>
<dbReference type="GO" id="GO:0005886">
    <property type="term" value="C:plasma membrane"/>
    <property type="evidence" value="ECO:0007669"/>
    <property type="project" value="TreeGrafter"/>
</dbReference>
<accession>A0A1I3QA25</accession>
<dbReference type="EMBL" id="FORF01000014">
    <property type="protein sequence ID" value="SFJ30758.1"/>
    <property type="molecule type" value="Genomic_DNA"/>
</dbReference>
<evidence type="ECO:0000256" key="2">
    <source>
        <dbReference type="ARBA" id="ARBA00034247"/>
    </source>
</evidence>
<dbReference type="InterPro" id="IPR050469">
    <property type="entry name" value="Diguanylate_Cyclase"/>
</dbReference>
<evidence type="ECO:0000256" key="1">
    <source>
        <dbReference type="ARBA" id="ARBA00012528"/>
    </source>
</evidence>
<dbReference type="NCBIfam" id="TIGR00254">
    <property type="entry name" value="GGDEF"/>
    <property type="match status" value="1"/>
</dbReference>
<dbReference type="InterPro" id="IPR029787">
    <property type="entry name" value="Nucleotide_cyclase"/>
</dbReference>
<proteinExistence type="predicted"/>
<feature type="domain" description="GGDEF" evidence="4">
    <location>
        <begin position="120"/>
        <end position="252"/>
    </location>
</feature>
<comment type="catalytic activity">
    <reaction evidence="2">
        <text>2 GTP = 3',3'-c-di-GMP + 2 diphosphate</text>
        <dbReference type="Rhea" id="RHEA:24898"/>
        <dbReference type="ChEBI" id="CHEBI:33019"/>
        <dbReference type="ChEBI" id="CHEBI:37565"/>
        <dbReference type="ChEBI" id="CHEBI:58805"/>
        <dbReference type="EC" id="2.7.7.65"/>
    </reaction>
</comment>